<evidence type="ECO:0000256" key="1">
    <source>
        <dbReference type="SAM" id="Phobius"/>
    </source>
</evidence>
<keyword evidence="1" id="KW-1133">Transmembrane helix</keyword>
<reference evidence="2 3" key="1">
    <citation type="submission" date="2017-11" db="EMBL/GenBank/DDBJ databases">
        <title>Comparitive Functional Genomics of Dry Heat Resistant strains isolated from the Viking Spacecraft.</title>
        <authorList>
            <person name="Seuylemezian A."/>
            <person name="Cooper K."/>
            <person name="Vaishampayan P."/>
        </authorList>
    </citation>
    <scope>NUCLEOTIDE SEQUENCE [LARGE SCALE GENOMIC DNA]</scope>
    <source>
        <strain evidence="2 3">V1-29</strain>
    </source>
</reference>
<keyword evidence="3" id="KW-1185">Reference proteome</keyword>
<proteinExistence type="predicted"/>
<dbReference type="EMBL" id="PGUY01000010">
    <property type="protein sequence ID" value="PLT31277.1"/>
    <property type="molecule type" value="Genomic_DNA"/>
</dbReference>
<protein>
    <submittedName>
        <fullName evidence="2">Uncharacterized protein</fullName>
    </submittedName>
</protein>
<feature type="transmembrane region" description="Helical" evidence="1">
    <location>
        <begin position="21"/>
        <end position="41"/>
    </location>
</feature>
<gene>
    <name evidence="2" type="ORF">CUU66_03640</name>
</gene>
<keyword evidence="1" id="KW-0812">Transmembrane</keyword>
<evidence type="ECO:0000313" key="3">
    <source>
        <dbReference type="Proteomes" id="UP000234748"/>
    </source>
</evidence>
<feature type="transmembrane region" description="Helical" evidence="1">
    <location>
        <begin position="47"/>
        <end position="64"/>
    </location>
</feature>
<keyword evidence="1" id="KW-0472">Membrane</keyword>
<organism evidence="2 3">
    <name type="scientific">Peribacillus deserti</name>
    <dbReference type="NCBI Taxonomy" id="673318"/>
    <lineage>
        <taxon>Bacteria</taxon>
        <taxon>Bacillati</taxon>
        <taxon>Bacillota</taxon>
        <taxon>Bacilli</taxon>
        <taxon>Bacillales</taxon>
        <taxon>Bacillaceae</taxon>
        <taxon>Peribacillus</taxon>
    </lineage>
</organism>
<comment type="caution">
    <text evidence="2">The sequence shown here is derived from an EMBL/GenBank/DDBJ whole genome shotgun (WGS) entry which is preliminary data.</text>
</comment>
<dbReference type="Proteomes" id="UP000234748">
    <property type="component" value="Unassembled WGS sequence"/>
</dbReference>
<sequence length="88" mass="10348">MCRIENPPKRFMLNFKGDMLIYSRLMLMFLAFMLMFSMFMIISLLPMLLFGSLCLSISLYAFLFRNMLIPSVNPEDQTVLGYTVQETR</sequence>
<accession>A0A2N5MAC0</accession>
<name>A0A2N5MAC0_9BACI</name>
<evidence type="ECO:0000313" key="2">
    <source>
        <dbReference type="EMBL" id="PLT31277.1"/>
    </source>
</evidence>
<dbReference type="AlphaFoldDB" id="A0A2N5MAC0"/>